<dbReference type="Proteomes" id="UP000252893">
    <property type="component" value="Unassembled WGS sequence"/>
</dbReference>
<protein>
    <recommendedName>
        <fullName evidence="4">Glutamate racemase</fullName>
    </recommendedName>
</protein>
<comment type="caution">
    <text evidence="2">The sequence shown here is derived from an EMBL/GenBank/DDBJ whole genome shotgun (WGS) entry which is preliminary data.</text>
</comment>
<name>A0A366E587_9HYPH</name>
<dbReference type="Gene3D" id="3.40.50.12500">
    <property type="match status" value="1"/>
</dbReference>
<accession>A0A366E587</accession>
<comment type="similarity">
    <text evidence="1">Belongs to the HyuE racemase family.</text>
</comment>
<organism evidence="2 3">
    <name type="scientific">Pseudochrobactrum asaccharolyticum</name>
    <dbReference type="NCBI Taxonomy" id="354351"/>
    <lineage>
        <taxon>Bacteria</taxon>
        <taxon>Pseudomonadati</taxon>
        <taxon>Pseudomonadota</taxon>
        <taxon>Alphaproteobacteria</taxon>
        <taxon>Hyphomicrobiales</taxon>
        <taxon>Brucellaceae</taxon>
        <taxon>Pseudochrobactrum</taxon>
    </lineage>
</organism>
<reference evidence="2 3" key="1">
    <citation type="submission" date="2018-06" db="EMBL/GenBank/DDBJ databases">
        <title>Genomic Encyclopedia of Type Strains, Phase IV (KMG-IV): sequencing the most valuable type-strain genomes for metagenomic binning, comparative biology and taxonomic classification.</title>
        <authorList>
            <person name="Goeker M."/>
        </authorList>
    </citation>
    <scope>NUCLEOTIDE SEQUENCE [LARGE SCALE GENOMIC DNA]</scope>
    <source>
        <strain evidence="2 3">DSM 25619</strain>
    </source>
</reference>
<evidence type="ECO:0000313" key="2">
    <source>
        <dbReference type="EMBL" id="RBO97551.1"/>
    </source>
</evidence>
<keyword evidence="3" id="KW-1185">Reference proteome</keyword>
<evidence type="ECO:0000256" key="1">
    <source>
        <dbReference type="ARBA" id="ARBA00038414"/>
    </source>
</evidence>
<dbReference type="Pfam" id="PF01177">
    <property type="entry name" value="Asp_Glu_race"/>
    <property type="match status" value="1"/>
</dbReference>
<proteinExistence type="inferred from homology"/>
<dbReference type="InterPro" id="IPR053714">
    <property type="entry name" value="Iso_Racemase_Enz_sf"/>
</dbReference>
<evidence type="ECO:0000313" key="3">
    <source>
        <dbReference type="Proteomes" id="UP000252893"/>
    </source>
</evidence>
<gene>
    <name evidence="2" type="ORF">DFR47_102336</name>
</gene>
<dbReference type="OrthoDB" id="6497321at2"/>
<dbReference type="InterPro" id="IPR015942">
    <property type="entry name" value="Asp/Glu/hydantoin_racemase"/>
</dbReference>
<evidence type="ECO:0008006" key="4">
    <source>
        <dbReference type="Google" id="ProtNLM"/>
    </source>
</evidence>
<sequence length="212" mass="22713">MRIACLHTAASNIGIFEQAASRLVLPAGQLHHIVQSNLLEEAEKHGDITQTISSQTLRIITELLENADAVLVTCSTLGTIADAAQSSFNKPVLRTDRALAEQALESGLSVTVLCTAPTTLQPTTDLFRQVFADTPITPDIRLIDKAWDIFRSGDSATYNRMIADAAETAYQQGAQLVVLAQTSMAGASALISRERKVLDAPTAALLRITAEV</sequence>
<dbReference type="RefSeq" id="WP_113943543.1">
    <property type="nucleotide sequence ID" value="NZ_JBHEEG010000002.1"/>
</dbReference>
<dbReference type="GO" id="GO:0047661">
    <property type="term" value="F:amino-acid racemase activity"/>
    <property type="evidence" value="ECO:0007669"/>
    <property type="project" value="InterPro"/>
</dbReference>
<dbReference type="EMBL" id="QNRH01000002">
    <property type="protein sequence ID" value="RBO97551.1"/>
    <property type="molecule type" value="Genomic_DNA"/>
</dbReference>
<dbReference type="AlphaFoldDB" id="A0A366E587"/>